<dbReference type="AlphaFoldDB" id="A0A0V8JRH1"/>
<dbReference type="SMART" id="SM00849">
    <property type="entry name" value="Lactamase_B"/>
    <property type="match status" value="1"/>
</dbReference>
<dbReference type="PANTHER" id="PTHR23131:SF4">
    <property type="entry name" value="METALLO-BETA-LACTAMASE SUPERFAMILY POTEIN"/>
    <property type="match status" value="1"/>
</dbReference>
<proteinExistence type="predicted"/>
<dbReference type="Proteomes" id="UP000053681">
    <property type="component" value="Unassembled WGS sequence"/>
</dbReference>
<dbReference type="InterPro" id="IPR050662">
    <property type="entry name" value="Sec-metab_biosynth-thioest"/>
</dbReference>
<dbReference type="EMBL" id="LNQP01000004">
    <property type="protein sequence ID" value="KSU89578.1"/>
    <property type="molecule type" value="Genomic_DNA"/>
</dbReference>
<accession>A0A0V8JRH1</accession>
<dbReference type="InterPro" id="IPR001279">
    <property type="entry name" value="Metallo-B-lactamas"/>
</dbReference>
<evidence type="ECO:0000259" key="1">
    <source>
        <dbReference type="SMART" id="SM00849"/>
    </source>
</evidence>
<dbReference type="Pfam" id="PF00753">
    <property type="entry name" value="Lactamase_B"/>
    <property type="match status" value="1"/>
</dbReference>
<protein>
    <submittedName>
        <fullName evidence="2">MBL fold metallo-hydrolase</fullName>
    </submittedName>
</protein>
<dbReference type="GeneID" id="93683616"/>
<sequence>MKEQIHKFTLPTPFAVGDVNVYVLKGESITLIDAGVKTEEAWNSFTKQLNEIGLHVEDIDQVLLTHHHPDHVGMLDYFSPDTPVIGHWRNEPWISKDPNFFDQYDRFFTEFFTQLGVDERFRKYLKGLRHSMKYSCERSLNNQVQEGSVIKGLEDWGIIEVPGHAQSHIALYHQQSETLIGGDVLLKHISSNPLIEPPYHEGEKRKKSMLQYNTSLRRLSELPISCIYTGHGDEVKEVSKLVSERLTKQRERAEKVYQLLKNKPMSAFDVCKFLFPSVYEKELGLTMSETVGQLDYLESLRQISCQYESDRFIYHTH</sequence>
<evidence type="ECO:0000313" key="3">
    <source>
        <dbReference type="Proteomes" id="UP000053681"/>
    </source>
</evidence>
<evidence type="ECO:0000313" key="2">
    <source>
        <dbReference type="EMBL" id="KSU89578.1"/>
    </source>
</evidence>
<feature type="domain" description="Metallo-beta-lactamase" evidence="1">
    <location>
        <begin position="18"/>
        <end position="231"/>
    </location>
</feature>
<name>A0A0V8JRH1_9BACI</name>
<organism evidence="2 3">
    <name type="scientific">Priestia veravalensis</name>
    <dbReference type="NCBI Taxonomy" id="1414648"/>
    <lineage>
        <taxon>Bacteria</taxon>
        <taxon>Bacillati</taxon>
        <taxon>Bacillota</taxon>
        <taxon>Bacilli</taxon>
        <taxon>Bacillales</taxon>
        <taxon>Bacillaceae</taxon>
        <taxon>Priestia</taxon>
    </lineage>
</organism>
<dbReference type="GO" id="GO:0016787">
    <property type="term" value="F:hydrolase activity"/>
    <property type="evidence" value="ECO:0007669"/>
    <property type="project" value="UniProtKB-KW"/>
</dbReference>
<dbReference type="PANTHER" id="PTHR23131">
    <property type="entry name" value="ENDORIBONUCLEASE LACTB2"/>
    <property type="match status" value="1"/>
</dbReference>
<dbReference type="RefSeq" id="WP_025909792.1">
    <property type="nucleotide sequence ID" value="NZ_KQ758627.1"/>
</dbReference>
<dbReference type="SUPFAM" id="SSF56281">
    <property type="entry name" value="Metallo-hydrolase/oxidoreductase"/>
    <property type="match status" value="1"/>
</dbReference>
<dbReference type="InterPro" id="IPR036866">
    <property type="entry name" value="RibonucZ/Hydroxyglut_hydro"/>
</dbReference>
<gene>
    <name evidence="2" type="ORF">AS180_01875</name>
</gene>
<comment type="caution">
    <text evidence="2">The sequence shown here is derived from an EMBL/GenBank/DDBJ whole genome shotgun (WGS) entry which is preliminary data.</text>
</comment>
<keyword evidence="2" id="KW-0378">Hydrolase</keyword>
<keyword evidence="3" id="KW-1185">Reference proteome</keyword>
<reference evidence="2 3" key="1">
    <citation type="submission" date="2015-11" db="EMBL/GenBank/DDBJ databases">
        <title>Bacillus caseinolyticus sp nov.</title>
        <authorList>
            <person name="Dastager S.G."/>
            <person name="Mawlankar R."/>
        </authorList>
    </citation>
    <scope>NUCLEOTIDE SEQUENCE [LARGE SCALE GENOMIC DNA]</scope>
    <source>
        <strain evidence="2 3">SGD-V-76</strain>
    </source>
</reference>
<dbReference type="Gene3D" id="3.60.15.10">
    <property type="entry name" value="Ribonuclease Z/Hydroxyacylglutathione hydrolase-like"/>
    <property type="match status" value="1"/>
</dbReference>